<dbReference type="EMBL" id="JBIEKR010000006">
    <property type="protein sequence ID" value="MFG6273277.1"/>
    <property type="molecule type" value="Genomic_DNA"/>
</dbReference>
<feature type="region of interest" description="Disordered" evidence="1">
    <location>
        <begin position="46"/>
        <end position="89"/>
    </location>
</feature>
<dbReference type="Proteomes" id="UP001605989">
    <property type="component" value="Unassembled WGS sequence"/>
</dbReference>
<organism evidence="2 3">
    <name type="scientific">Megasphaera hexanoica</name>
    <dbReference type="NCBI Taxonomy" id="1675036"/>
    <lineage>
        <taxon>Bacteria</taxon>
        <taxon>Bacillati</taxon>
        <taxon>Bacillota</taxon>
        <taxon>Negativicutes</taxon>
        <taxon>Veillonellales</taxon>
        <taxon>Veillonellaceae</taxon>
        <taxon>Megasphaera</taxon>
    </lineage>
</organism>
<accession>A0ABW7DPI8</accession>
<dbReference type="RefSeq" id="WP_059076841.1">
    <property type="nucleotide sequence ID" value="NZ_CP011940.1"/>
</dbReference>
<proteinExistence type="predicted"/>
<evidence type="ECO:0000313" key="3">
    <source>
        <dbReference type="Proteomes" id="UP001605989"/>
    </source>
</evidence>
<evidence type="ECO:0000256" key="1">
    <source>
        <dbReference type="SAM" id="MobiDB-lite"/>
    </source>
</evidence>
<feature type="compositionally biased region" description="Low complexity" evidence="1">
    <location>
        <begin position="49"/>
        <end position="58"/>
    </location>
</feature>
<reference evidence="2 3" key="1">
    <citation type="submission" date="2024-10" db="EMBL/GenBank/DDBJ databases">
        <authorList>
            <person name="Sang B.-I."/>
            <person name="Prabhaharan D."/>
        </authorList>
    </citation>
    <scope>NUCLEOTIDE SEQUENCE [LARGE SCALE GENOMIC DNA]</scope>
    <source>
        <strain evidence="2 3">MH</strain>
    </source>
</reference>
<evidence type="ECO:0000313" key="2">
    <source>
        <dbReference type="EMBL" id="MFG6273277.1"/>
    </source>
</evidence>
<keyword evidence="3" id="KW-1185">Reference proteome</keyword>
<name>A0ABW7DPI8_9FIRM</name>
<feature type="compositionally biased region" description="Basic and acidic residues" evidence="1">
    <location>
        <begin position="59"/>
        <end position="76"/>
    </location>
</feature>
<protein>
    <submittedName>
        <fullName evidence="2">Uncharacterized protein</fullName>
    </submittedName>
</protein>
<sequence>MDIMVMHGALSAGNKLYRTGSIVSVDDALGEELIMRSPDQFCQAVGKVEPAQETQPEAEPAKDTKAKDEPKAEKEVGLPSADPSAAVRK</sequence>
<gene>
    <name evidence="2" type="ORF">ACGTZG_08760</name>
</gene>
<comment type="caution">
    <text evidence="2">The sequence shown here is derived from an EMBL/GenBank/DDBJ whole genome shotgun (WGS) entry which is preliminary data.</text>
</comment>